<protein>
    <submittedName>
        <fullName evidence="1">Uncharacterized protein</fullName>
    </submittedName>
</protein>
<comment type="caution">
    <text evidence="1">The sequence shown here is derived from an EMBL/GenBank/DDBJ whole genome shotgun (WGS) entry which is preliminary data.</text>
</comment>
<dbReference type="EMBL" id="MJIC01000009">
    <property type="protein sequence ID" value="OFI35683.1"/>
    <property type="molecule type" value="Genomic_DNA"/>
</dbReference>
<name>A0A1E8FJS2_9ALTE</name>
<dbReference type="Proteomes" id="UP000176037">
    <property type="component" value="Unassembled WGS sequence"/>
</dbReference>
<dbReference type="STRING" id="1856405.BFC17_13110"/>
<reference evidence="1 2" key="1">
    <citation type="submission" date="2016-09" db="EMBL/GenBank/DDBJ databases">
        <title>Alteromonas lipolytica, a new species isolated from sea water.</title>
        <authorList>
            <person name="Wu Y.-H."/>
            <person name="Cheng H."/>
            <person name="Xu X.-W."/>
        </authorList>
    </citation>
    <scope>NUCLEOTIDE SEQUENCE [LARGE SCALE GENOMIC DNA]</scope>
    <source>
        <strain evidence="1 2">JW12</strain>
    </source>
</reference>
<proteinExistence type="predicted"/>
<evidence type="ECO:0000313" key="1">
    <source>
        <dbReference type="EMBL" id="OFI35683.1"/>
    </source>
</evidence>
<organism evidence="1 2">
    <name type="scientific">Alteromonas lipolytica</name>
    <dbReference type="NCBI Taxonomy" id="1856405"/>
    <lineage>
        <taxon>Bacteria</taxon>
        <taxon>Pseudomonadati</taxon>
        <taxon>Pseudomonadota</taxon>
        <taxon>Gammaproteobacteria</taxon>
        <taxon>Alteromonadales</taxon>
        <taxon>Alteromonadaceae</taxon>
        <taxon>Alteromonas/Salinimonas group</taxon>
        <taxon>Alteromonas</taxon>
    </lineage>
</organism>
<dbReference type="AlphaFoldDB" id="A0A1E8FJS2"/>
<keyword evidence="2" id="KW-1185">Reference proteome</keyword>
<evidence type="ECO:0000313" key="2">
    <source>
        <dbReference type="Proteomes" id="UP000176037"/>
    </source>
</evidence>
<sequence length="66" mass="7552">MFLPDIDDENAVSYQVAKTEYKPRLLGYSSYIKTKSTKNAPSCTGKEQFHNCHKISIFVFDNVDNC</sequence>
<accession>A0A1E8FJS2</accession>
<gene>
    <name evidence="1" type="ORF">BFC17_13110</name>
</gene>